<gene>
    <name evidence="2" type="ORF">HAX54_036629</name>
</gene>
<feature type="non-terminal residue" evidence="2">
    <location>
        <position position="1"/>
    </location>
</feature>
<accession>A0ABS8SGF5</accession>
<reference evidence="2 3" key="1">
    <citation type="journal article" date="2021" name="BMC Genomics">
        <title>Datura genome reveals duplications of psychoactive alkaloid biosynthetic genes and high mutation rate following tissue culture.</title>
        <authorList>
            <person name="Rajewski A."/>
            <person name="Carter-House D."/>
            <person name="Stajich J."/>
            <person name="Litt A."/>
        </authorList>
    </citation>
    <scope>NUCLEOTIDE SEQUENCE [LARGE SCALE GENOMIC DNA]</scope>
    <source>
        <strain evidence="2">AR-01</strain>
    </source>
</reference>
<feature type="compositionally biased region" description="Pro residues" evidence="1">
    <location>
        <begin position="86"/>
        <end position="95"/>
    </location>
</feature>
<comment type="caution">
    <text evidence="2">The sequence shown here is derived from an EMBL/GenBank/DDBJ whole genome shotgun (WGS) entry which is preliminary data.</text>
</comment>
<evidence type="ECO:0000256" key="1">
    <source>
        <dbReference type="SAM" id="MobiDB-lite"/>
    </source>
</evidence>
<feature type="compositionally biased region" description="Low complexity" evidence="1">
    <location>
        <begin position="96"/>
        <end position="122"/>
    </location>
</feature>
<organism evidence="2 3">
    <name type="scientific">Datura stramonium</name>
    <name type="common">Jimsonweed</name>
    <name type="synonym">Common thornapple</name>
    <dbReference type="NCBI Taxonomy" id="4076"/>
    <lineage>
        <taxon>Eukaryota</taxon>
        <taxon>Viridiplantae</taxon>
        <taxon>Streptophyta</taxon>
        <taxon>Embryophyta</taxon>
        <taxon>Tracheophyta</taxon>
        <taxon>Spermatophyta</taxon>
        <taxon>Magnoliopsida</taxon>
        <taxon>eudicotyledons</taxon>
        <taxon>Gunneridae</taxon>
        <taxon>Pentapetalae</taxon>
        <taxon>asterids</taxon>
        <taxon>lamiids</taxon>
        <taxon>Solanales</taxon>
        <taxon>Solanaceae</taxon>
        <taxon>Solanoideae</taxon>
        <taxon>Datureae</taxon>
        <taxon>Datura</taxon>
    </lineage>
</organism>
<feature type="non-terminal residue" evidence="2">
    <location>
        <position position="162"/>
    </location>
</feature>
<proteinExistence type="predicted"/>
<evidence type="ECO:0000313" key="2">
    <source>
        <dbReference type="EMBL" id="MCD7457942.1"/>
    </source>
</evidence>
<name>A0ABS8SGF5_DATST</name>
<dbReference type="EMBL" id="JACEIK010000487">
    <property type="protein sequence ID" value="MCD7457942.1"/>
    <property type="molecule type" value="Genomic_DNA"/>
</dbReference>
<keyword evidence="3" id="KW-1185">Reference proteome</keyword>
<feature type="region of interest" description="Disordered" evidence="1">
    <location>
        <begin position="80"/>
        <end position="130"/>
    </location>
</feature>
<evidence type="ECO:0000313" key="3">
    <source>
        <dbReference type="Proteomes" id="UP000823775"/>
    </source>
</evidence>
<protein>
    <submittedName>
        <fullName evidence="2">Uncharacterized protein</fullName>
    </submittedName>
</protein>
<sequence length="162" mass="17875">EQNHTIDNCYRLIGFPSDFKFTKTKKFGLETKSNASYPTEKEEDNVGEKPMTQEQFHSLYQYLKHVNIGTYSNGTCSIPDTLVSAPPSPLPPIPSSSPCSIHSASSSQHPMESRSPTSSSPQSAPPPIRQSARLHKSPAYLEDYICNSIIHTNLTQSCLTST</sequence>
<dbReference type="Proteomes" id="UP000823775">
    <property type="component" value="Unassembled WGS sequence"/>
</dbReference>